<dbReference type="HOGENOM" id="CLU_010194_1_2_9"/>
<dbReference type="GO" id="GO:0008670">
    <property type="term" value="F:2,4-dienoyl-CoA reductase (NADPH) activity"/>
    <property type="evidence" value="ECO:0007669"/>
    <property type="project" value="UniProtKB-EC"/>
</dbReference>
<evidence type="ECO:0000256" key="1">
    <source>
        <dbReference type="ARBA" id="ARBA00022857"/>
    </source>
</evidence>
<dbReference type="GO" id="GO:0009062">
    <property type="term" value="P:fatty acid catabolic process"/>
    <property type="evidence" value="ECO:0007669"/>
    <property type="project" value="InterPro"/>
</dbReference>
<name>G8U052_SULAD</name>
<reference evidence="3 4" key="2">
    <citation type="journal article" date="2012" name="Stand. Genomic Sci.">
        <title>Complete genome sequence of the moderately thermophilic mineral-sulfide-oxidizing firmicute Sulfobacillus acidophilus type strain (NAL(T)).</title>
        <authorList>
            <person name="Anderson I."/>
            <person name="Chertkov O."/>
            <person name="Chen A."/>
            <person name="Saunders E."/>
            <person name="Lapidus A."/>
            <person name="Nolan M."/>
            <person name="Lucas S."/>
            <person name="Hammon N."/>
            <person name="Deshpande S."/>
            <person name="Cheng J.F."/>
            <person name="Han C."/>
            <person name="Tapia R."/>
            <person name="Goodwin L.A."/>
            <person name="Pitluck S."/>
            <person name="Liolios K."/>
            <person name="Pagani I."/>
            <person name="Ivanova N."/>
            <person name="Mikhailova N."/>
            <person name="Pati A."/>
            <person name="Palaniappan K."/>
            <person name="Land M."/>
            <person name="Pan C."/>
            <person name="Rohde M."/>
            <person name="Pukall R."/>
            <person name="Goker M."/>
            <person name="Detter J.C."/>
            <person name="Woyke T."/>
            <person name="Bristow J."/>
            <person name="Eisen J.A."/>
            <person name="Markowitz V."/>
            <person name="Hugenholtz P."/>
            <person name="Kyrpides N.C."/>
            <person name="Klenk H.P."/>
            <person name="Mavromatis K."/>
        </authorList>
    </citation>
    <scope>NUCLEOTIDE SEQUENCE [LARGE SCALE GENOMIC DNA]</scope>
    <source>
        <strain evidence="4">ATCC 700253 / DSM 10332 / NAL</strain>
    </source>
</reference>
<evidence type="ECO:0000256" key="2">
    <source>
        <dbReference type="ARBA" id="ARBA00023002"/>
    </source>
</evidence>
<proteinExistence type="predicted"/>
<dbReference type="SUPFAM" id="SSF51735">
    <property type="entry name" value="NAD(P)-binding Rossmann-fold domains"/>
    <property type="match status" value="1"/>
</dbReference>
<dbReference type="Gene3D" id="3.40.50.720">
    <property type="entry name" value="NAD(P)-binding Rossmann-like Domain"/>
    <property type="match status" value="1"/>
</dbReference>
<dbReference type="InterPro" id="IPR045017">
    <property type="entry name" value="DECR2-like"/>
</dbReference>
<dbReference type="PANTHER" id="PTHR43296:SF2">
    <property type="entry name" value="PEROXISOMAL 2,4-DIENOYL-COA REDUCTASE [(3E)-ENOYL-COA-PRODUCING]"/>
    <property type="match status" value="1"/>
</dbReference>
<dbReference type="FunFam" id="3.40.50.720:FF:000084">
    <property type="entry name" value="Short-chain dehydrogenase reductase"/>
    <property type="match status" value="1"/>
</dbReference>
<dbReference type="PANTHER" id="PTHR43296">
    <property type="entry name" value="PEROXISOMAL 2,4-DIENOYL-COA REDUCTASE"/>
    <property type="match status" value="1"/>
</dbReference>
<sequence>MPDTMLPPNTFAGRTAIVTGGGSGIGFGIAEELARLGATVVLAGRKADRLEKARQTIQQQGGQALAVPTDIRDPQQVDQLVHQTWEETGRLDLLVNAAAGNFIVDSDQLSVNGWNAVVNTVLNGTFYVTRAAGLRMIESGRGGRILSIVASYAWTGGPRTVHSVAAKAGVVAMTRTLAVEWAHHNIRVNAMSPGPTDTEGARPLWQDPADEARLLAKIPVGRFGRVEEMAQAASYLLSPYADFVNGEVFVIDGGEWLGKGLTS</sequence>
<keyword evidence="4" id="KW-1185">Reference proteome</keyword>
<dbReference type="GO" id="GO:0008206">
    <property type="term" value="P:bile acid metabolic process"/>
    <property type="evidence" value="ECO:0007669"/>
    <property type="project" value="UniProtKB-ARBA"/>
</dbReference>
<keyword evidence="1" id="KW-0521">NADP</keyword>
<dbReference type="PATRIC" id="fig|679936.5.peg.1873"/>
<dbReference type="EC" id="1.3.1.34" evidence="3"/>
<keyword evidence="2 3" id="KW-0560">Oxidoreductase</keyword>
<dbReference type="EMBL" id="CP003179">
    <property type="protein sequence ID" value="AEW05301.1"/>
    <property type="molecule type" value="Genomic_DNA"/>
</dbReference>
<evidence type="ECO:0000313" key="3">
    <source>
        <dbReference type="EMBL" id="AEW05301.1"/>
    </source>
</evidence>
<dbReference type="KEGG" id="sap:Sulac_1808"/>
<dbReference type="CDD" id="cd05369">
    <property type="entry name" value="TER_DECR_SDR_a"/>
    <property type="match status" value="1"/>
</dbReference>
<dbReference type="STRING" id="679936.Sulac_1808"/>
<dbReference type="AlphaFoldDB" id="G8U052"/>
<dbReference type="Pfam" id="PF13561">
    <property type="entry name" value="adh_short_C2"/>
    <property type="match status" value="1"/>
</dbReference>
<accession>G8U052</accession>
<gene>
    <name evidence="3" type="ordered locus">Sulac_1808</name>
</gene>
<dbReference type="InterPro" id="IPR002347">
    <property type="entry name" value="SDR_fam"/>
</dbReference>
<dbReference type="PRINTS" id="PR00081">
    <property type="entry name" value="GDHRDH"/>
</dbReference>
<protein>
    <submittedName>
        <fullName evidence="3">2,4-dienoyl-CoA reductase (NADPH)</fullName>
        <ecNumber evidence="3">1.3.1.34</ecNumber>
    </submittedName>
</protein>
<dbReference type="Proteomes" id="UP000005439">
    <property type="component" value="Chromosome"/>
</dbReference>
<organism evidence="3 4">
    <name type="scientific">Sulfobacillus acidophilus (strain ATCC 700253 / DSM 10332 / NAL)</name>
    <dbReference type="NCBI Taxonomy" id="679936"/>
    <lineage>
        <taxon>Bacteria</taxon>
        <taxon>Bacillati</taxon>
        <taxon>Bacillota</taxon>
        <taxon>Clostridia</taxon>
        <taxon>Eubacteriales</taxon>
        <taxon>Clostridiales Family XVII. Incertae Sedis</taxon>
        <taxon>Sulfobacillus</taxon>
    </lineage>
</organism>
<dbReference type="InterPro" id="IPR036291">
    <property type="entry name" value="NAD(P)-bd_dom_sf"/>
</dbReference>
<evidence type="ECO:0000313" key="4">
    <source>
        <dbReference type="Proteomes" id="UP000005439"/>
    </source>
</evidence>
<reference evidence="4" key="1">
    <citation type="submission" date="2011-12" db="EMBL/GenBank/DDBJ databases">
        <title>The complete genome of chromosome of Sulfobacillus acidophilus DSM 10332.</title>
        <authorList>
            <person name="Lucas S."/>
            <person name="Han J."/>
            <person name="Lapidus A."/>
            <person name="Bruce D."/>
            <person name="Goodwin L."/>
            <person name="Pitluck S."/>
            <person name="Peters L."/>
            <person name="Kyrpides N."/>
            <person name="Mavromatis K."/>
            <person name="Ivanova N."/>
            <person name="Mikhailova N."/>
            <person name="Chertkov O."/>
            <person name="Saunders E."/>
            <person name="Detter J.C."/>
            <person name="Tapia R."/>
            <person name="Han C."/>
            <person name="Land M."/>
            <person name="Hauser L."/>
            <person name="Markowitz V."/>
            <person name="Cheng J.-F."/>
            <person name="Hugenholtz P."/>
            <person name="Woyke T."/>
            <person name="Wu D."/>
            <person name="Pukall R."/>
            <person name="Gehrich-Schroeter G."/>
            <person name="Schneider S."/>
            <person name="Klenk H.-P."/>
            <person name="Eisen J.A."/>
        </authorList>
    </citation>
    <scope>NUCLEOTIDE SEQUENCE [LARGE SCALE GENOMIC DNA]</scope>
    <source>
        <strain evidence="4">ATCC 700253 / DSM 10332 / NAL</strain>
    </source>
</reference>